<keyword evidence="1" id="KW-0812">Transmembrane</keyword>
<dbReference type="Proteomes" id="UP001501410">
    <property type="component" value="Unassembled WGS sequence"/>
</dbReference>
<accession>A0ABP8MI40</accession>
<protein>
    <recommendedName>
        <fullName evidence="2">Transglutaminase-like domain-containing protein</fullName>
    </recommendedName>
</protein>
<gene>
    <name evidence="3" type="ORF">GCM10023092_03870</name>
</gene>
<dbReference type="EMBL" id="BAABEZ010000002">
    <property type="protein sequence ID" value="GAA4449517.1"/>
    <property type="molecule type" value="Genomic_DNA"/>
</dbReference>
<dbReference type="Pfam" id="PF01841">
    <property type="entry name" value="Transglut_core"/>
    <property type="match status" value="1"/>
</dbReference>
<name>A0ABP8MI40_9BACT</name>
<dbReference type="InterPro" id="IPR002931">
    <property type="entry name" value="Transglutaminase-like"/>
</dbReference>
<dbReference type="SUPFAM" id="SSF54001">
    <property type="entry name" value="Cysteine proteinases"/>
    <property type="match status" value="1"/>
</dbReference>
<keyword evidence="4" id="KW-1185">Reference proteome</keyword>
<dbReference type="Gene3D" id="3.10.620.30">
    <property type="match status" value="1"/>
</dbReference>
<organism evidence="3 4">
    <name type="scientific">Rurimicrobium arvi</name>
    <dbReference type="NCBI Taxonomy" id="2049916"/>
    <lineage>
        <taxon>Bacteria</taxon>
        <taxon>Pseudomonadati</taxon>
        <taxon>Bacteroidota</taxon>
        <taxon>Chitinophagia</taxon>
        <taxon>Chitinophagales</taxon>
        <taxon>Chitinophagaceae</taxon>
        <taxon>Rurimicrobium</taxon>
    </lineage>
</organism>
<evidence type="ECO:0000256" key="1">
    <source>
        <dbReference type="SAM" id="Phobius"/>
    </source>
</evidence>
<keyword evidence="1" id="KW-0472">Membrane</keyword>
<sequence>MNFLPANTIDPFPYVKSGDDRFGRVLHTWYRPELNGRFTDMNSLLAYARQQKCRDTLCHLEAAAWVLRHRFVHAYGVYNVRENWIAVLCGRFIWKDLAAKVLPDDILSGESASCSQVSIIFIALCRSMGVPARKVALRGHFAMEAKLHGQWFFFDIDMKPDFSTIGGRRSLASILAAGAQYRLYAHTASRRDVDRIFSSVIYGADGEWLAPRAAVFQTITRLLSHWGWLLPALGWALLSARVWTLKRRYERMWLKGKHVRAYTATCNDERMRRAG</sequence>
<evidence type="ECO:0000313" key="4">
    <source>
        <dbReference type="Proteomes" id="UP001501410"/>
    </source>
</evidence>
<evidence type="ECO:0000313" key="3">
    <source>
        <dbReference type="EMBL" id="GAA4449517.1"/>
    </source>
</evidence>
<keyword evidence="1" id="KW-1133">Transmembrane helix</keyword>
<feature type="domain" description="Transglutaminase-like" evidence="2">
    <location>
        <begin position="103"/>
        <end position="155"/>
    </location>
</feature>
<feature type="transmembrane region" description="Helical" evidence="1">
    <location>
        <begin position="226"/>
        <end position="245"/>
    </location>
</feature>
<comment type="caution">
    <text evidence="3">The sequence shown here is derived from an EMBL/GenBank/DDBJ whole genome shotgun (WGS) entry which is preliminary data.</text>
</comment>
<reference evidence="4" key="1">
    <citation type="journal article" date="2019" name="Int. J. Syst. Evol. Microbiol.">
        <title>The Global Catalogue of Microorganisms (GCM) 10K type strain sequencing project: providing services to taxonomists for standard genome sequencing and annotation.</title>
        <authorList>
            <consortium name="The Broad Institute Genomics Platform"/>
            <consortium name="The Broad Institute Genome Sequencing Center for Infectious Disease"/>
            <person name="Wu L."/>
            <person name="Ma J."/>
        </authorList>
    </citation>
    <scope>NUCLEOTIDE SEQUENCE [LARGE SCALE GENOMIC DNA]</scope>
    <source>
        <strain evidence="4">JCM 31921</strain>
    </source>
</reference>
<proteinExistence type="predicted"/>
<evidence type="ECO:0000259" key="2">
    <source>
        <dbReference type="Pfam" id="PF01841"/>
    </source>
</evidence>
<dbReference type="InterPro" id="IPR038765">
    <property type="entry name" value="Papain-like_cys_pep_sf"/>
</dbReference>